<gene>
    <name evidence="2" type="ORF">K505DRAFT_418962</name>
</gene>
<evidence type="ECO:0000313" key="3">
    <source>
        <dbReference type="Proteomes" id="UP000799757"/>
    </source>
</evidence>
<name>A0A6A6X5S1_9PLEO</name>
<evidence type="ECO:0000313" key="2">
    <source>
        <dbReference type="EMBL" id="KAF2791669.1"/>
    </source>
</evidence>
<feature type="compositionally biased region" description="Low complexity" evidence="1">
    <location>
        <begin position="46"/>
        <end position="56"/>
    </location>
</feature>
<dbReference type="Proteomes" id="UP000799757">
    <property type="component" value="Unassembled WGS sequence"/>
</dbReference>
<dbReference type="EMBL" id="MU002007">
    <property type="protein sequence ID" value="KAF2791669.1"/>
    <property type="molecule type" value="Genomic_DNA"/>
</dbReference>
<feature type="compositionally biased region" description="Low complexity" evidence="1">
    <location>
        <begin position="70"/>
        <end position="79"/>
    </location>
</feature>
<organism evidence="2 3">
    <name type="scientific">Melanomma pulvis-pyrius CBS 109.77</name>
    <dbReference type="NCBI Taxonomy" id="1314802"/>
    <lineage>
        <taxon>Eukaryota</taxon>
        <taxon>Fungi</taxon>
        <taxon>Dikarya</taxon>
        <taxon>Ascomycota</taxon>
        <taxon>Pezizomycotina</taxon>
        <taxon>Dothideomycetes</taxon>
        <taxon>Pleosporomycetidae</taxon>
        <taxon>Pleosporales</taxon>
        <taxon>Melanommataceae</taxon>
        <taxon>Melanomma</taxon>
    </lineage>
</organism>
<feature type="region of interest" description="Disordered" evidence="1">
    <location>
        <begin position="1"/>
        <end position="145"/>
    </location>
</feature>
<protein>
    <submittedName>
        <fullName evidence="2">Uncharacterized protein</fullName>
    </submittedName>
</protein>
<accession>A0A6A6X5S1</accession>
<evidence type="ECO:0000256" key="1">
    <source>
        <dbReference type="SAM" id="MobiDB-lite"/>
    </source>
</evidence>
<keyword evidence="3" id="KW-1185">Reference proteome</keyword>
<dbReference type="AlphaFoldDB" id="A0A6A6X5S1"/>
<reference evidence="2" key="1">
    <citation type="journal article" date="2020" name="Stud. Mycol.">
        <title>101 Dothideomycetes genomes: a test case for predicting lifestyles and emergence of pathogens.</title>
        <authorList>
            <person name="Haridas S."/>
            <person name="Albert R."/>
            <person name="Binder M."/>
            <person name="Bloem J."/>
            <person name="Labutti K."/>
            <person name="Salamov A."/>
            <person name="Andreopoulos B."/>
            <person name="Baker S."/>
            <person name="Barry K."/>
            <person name="Bills G."/>
            <person name="Bluhm B."/>
            <person name="Cannon C."/>
            <person name="Castanera R."/>
            <person name="Culley D."/>
            <person name="Daum C."/>
            <person name="Ezra D."/>
            <person name="Gonzalez J."/>
            <person name="Henrissat B."/>
            <person name="Kuo A."/>
            <person name="Liang C."/>
            <person name="Lipzen A."/>
            <person name="Lutzoni F."/>
            <person name="Magnuson J."/>
            <person name="Mondo S."/>
            <person name="Nolan M."/>
            <person name="Ohm R."/>
            <person name="Pangilinan J."/>
            <person name="Park H.-J."/>
            <person name="Ramirez L."/>
            <person name="Alfaro M."/>
            <person name="Sun H."/>
            <person name="Tritt A."/>
            <person name="Yoshinaga Y."/>
            <person name="Zwiers L.-H."/>
            <person name="Turgeon B."/>
            <person name="Goodwin S."/>
            <person name="Spatafora J."/>
            <person name="Crous P."/>
            <person name="Grigoriev I."/>
        </authorList>
    </citation>
    <scope>NUCLEOTIDE SEQUENCE</scope>
    <source>
        <strain evidence="2">CBS 109.77</strain>
    </source>
</reference>
<proteinExistence type="predicted"/>
<sequence length="145" mass="15244">MPYLAESQRSAGEAKQGGNETTGRDKTQARSRGNLCTAAGTQPPNSASSLSSARSLVAKPQLANTAKFQTSHTLTPSTRTRTRPHHVNHPAIAASHRPPLPPKAPSETQAALHAPPDRSAERGAGPQGRRGEGARRTPHPSDQIA</sequence>